<keyword evidence="3" id="KW-1185">Reference proteome</keyword>
<dbReference type="STRING" id="913774.A0A0C3HC93"/>
<dbReference type="Proteomes" id="UP000054321">
    <property type="component" value="Unassembled WGS sequence"/>
</dbReference>
<sequence>MAEFHRKIELQSPDDLQYLISNVRRAAHEKIDRDLPPIEGEDRMRRHVEDLVQDVLLTPVGKSERARTPRGGSHRGDCGAEEKDARRGSGKR</sequence>
<evidence type="ECO:0000256" key="1">
    <source>
        <dbReference type="SAM" id="MobiDB-lite"/>
    </source>
</evidence>
<reference evidence="3" key="2">
    <citation type="submission" date="2015-01" db="EMBL/GenBank/DDBJ databases">
        <title>Evolutionary Origins and Diversification of the Mycorrhizal Mutualists.</title>
        <authorList>
            <consortium name="DOE Joint Genome Institute"/>
            <consortium name="Mycorrhizal Genomics Consortium"/>
            <person name="Kohler A."/>
            <person name="Kuo A."/>
            <person name="Nagy L.G."/>
            <person name="Floudas D."/>
            <person name="Copeland A."/>
            <person name="Barry K.W."/>
            <person name="Cichocki N."/>
            <person name="Veneault-Fourrey C."/>
            <person name="LaButti K."/>
            <person name="Lindquist E.A."/>
            <person name="Lipzen A."/>
            <person name="Lundell T."/>
            <person name="Morin E."/>
            <person name="Murat C."/>
            <person name="Riley R."/>
            <person name="Ohm R."/>
            <person name="Sun H."/>
            <person name="Tunlid A."/>
            <person name="Henrissat B."/>
            <person name="Grigoriev I.V."/>
            <person name="Hibbett D.S."/>
            <person name="Martin F."/>
        </authorList>
    </citation>
    <scope>NUCLEOTIDE SEQUENCE [LARGE SCALE GENOMIC DNA]</scope>
    <source>
        <strain evidence="3">Zn</strain>
    </source>
</reference>
<evidence type="ECO:0000313" key="2">
    <source>
        <dbReference type="EMBL" id="KIN00810.1"/>
    </source>
</evidence>
<evidence type="ECO:0000313" key="3">
    <source>
        <dbReference type="Proteomes" id="UP000054321"/>
    </source>
</evidence>
<organism evidence="2 3">
    <name type="scientific">Oidiodendron maius (strain Zn)</name>
    <dbReference type="NCBI Taxonomy" id="913774"/>
    <lineage>
        <taxon>Eukaryota</taxon>
        <taxon>Fungi</taxon>
        <taxon>Dikarya</taxon>
        <taxon>Ascomycota</taxon>
        <taxon>Pezizomycotina</taxon>
        <taxon>Leotiomycetes</taxon>
        <taxon>Leotiomycetes incertae sedis</taxon>
        <taxon>Myxotrichaceae</taxon>
        <taxon>Oidiodendron</taxon>
    </lineage>
</organism>
<feature type="region of interest" description="Disordered" evidence="1">
    <location>
        <begin position="59"/>
        <end position="92"/>
    </location>
</feature>
<dbReference type="AlphaFoldDB" id="A0A0C3HC93"/>
<protein>
    <submittedName>
        <fullName evidence="2">Uncharacterized protein</fullName>
    </submittedName>
</protein>
<accession>A0A0C3HC93</accession>
<dbReference type="OrthoDB" id="2135762at2759"/>
<reference evidence="2 3" key="1">
    <citation type="submission" date="2014-04" db="EMBL/GenBank/DDBJ databases">
        <authorList>
            <consortium name="DOE Joint Genome Institute"/>
            <person name="Kuo A."/>
            <person name="Martino E."/>
            <person name="Perotto S."/>
            <person name="Kohler A."/>
            <person name="Nagy L.G."/>
            <person name="Floudas D."/>
            <person name="Copeland A."/>
            <person name="Barry K.W."/>
            <person name="Cichocki N."/>
            <person name="Veneault-Fourrey C."/>
            <person name="LaButti K."/>
            <person name="Lindquist E.A."/>
            <person name="Lipzen A."/>
            <person name="Lundell T."/>
            <person name="Morin E."/>
            <person name="Murat C."/>
            <person name="Sun H."/>
            <person name="Tunlid A."/>
            <person name="Henrissat B."/>
            <person name="Grigoriev I.V."/>
            <person name="Hibbett D.S."/>
            <person name="Martin F."/>
            <person name="Nordberg H.P."/>
            <person name="Cantor M.N."/>
            <person name="Hua S.X."/>
        </authorList>
    </citation>
    <scope>NUCLEOTIDE SEQUENCE [LARGE SCALE GENOMIC DNA]</scope>
    <source>
        <strain evidence="2 3">Zn</strain>
    </source>
</reference>
<name>A0A0C3HC93_OIDMZ</name>
<gene>
    <name evidence="2" type="ORF">OIDMADRAFT_122451</name>
</gene>
<dbReference type="HOGENOM" id="CLU_2413847_0_0_1"/>
<dbReference type="InParanoid" id="A0A0C3HC93"/>
<feature type="compositionally biased region" description="Basic and acidic residues" evidence="1">
    <location>
        <begin position="74"/>
        <end position="92"/>
    </location>
</feature>
<dbReference type="EMBL" id="KN832876">
    <property type="protein sequence ID" value="KIN00810.1"/>
    <property type="molecule type" value="Genomic_DNA"/>
</dbReference>
<proteinExistence type="predicted"/>